<reference evidence="2" key="2">
    <citation type="submission" date="2023-06" db="EMBL/GenBank/DDBJ databases">
        <authorList>
            <person name="Lucena T."/>
            <person name="Sun Q."/>
        </authorList>
    </citation>
    <scope>NUCLEOTIDE SEQUENCE</scope>
    <source>
        <strain evidence="2">CECT 8869</strain>
    </source>
</reference>
<dbReference type="Proteomes" id="UP001168579">
    <property type="component" value="Unassembled WGS sequence"/>
</dbReference>
<name>A0ABT8RRH6_9FLAO</name>
<dbReference type="RefSeq" id="WP_304436159.1">
    <property type="nucleotide sequence ID" value="NZ_JAUKUC010000001.1"/>
</dbReference>
<dbReference type="PANTHER" id="PTHR43283">
    <property type="entry name" value="BETA-LACTAMASE-RELATED"/>
    <property type="match status" value="1"/>
</dbReference>
<dbReference type="EC" id="3.1.1.103" evidence="2"/>
<dbReference type="Pfam" id="PF00144">
    <property type="entry name" value="Beta-lactamase"/>
    <property type="match status" value="1"/>
</dbReference>
<organism evidence="2 3">
    <name type="scientific">Maribacter confluentis</name>
    <dbReference type="NCBI Taxonomy" id="1656093"/>
    <lineage>
        <taxon>Bacteria</taxon>
        <taxon>Pseudomonadati</taxon>
        <taxon>Bacteroidota</taxon>
        <taxon>Flavobacteriia</taxon>
        <taxon>Flavobacteriales</taxon>
        <taxon>Flavobacteriaceae</taxon>
        <taxon>Maribacter</taxon>
    </lineage>
</organism>
<dbReference type="Gene3D" id="3.40.710.10">
    <property type="entry name" value="DD-peptidase/beta-lactamase superfamily"/>
    <property type="match status" value="1"/>
</dbReference>
<comment type="caution">
    <text evidence="2">The sequence shown here is derived from an EMBL/GenBank/DDBJ whole genome shotgun (WGS) entry which is preliminary data.</text>
</comment>
<proteinExistence type="predicted"/>
<keyword evidence="2" id="KW-0378">Hydrolase</keyword>
<evidence type="ECO:0000313" key="3">
    <source>
        <dbReference type="Proteomes" id="UP001168579"/>
    </source>
</evidence>
<gene>
    <name evidence="2" type="ORF">Q2T41_11200</name>
</gene>
<dbReference type="InterPro" id="IPR001466">
    <property type="entry name" value="Beta-lactam-related"/>
</dbReference>
<keyword evidence="3" id="KW-1185">Reference proteome</keyword>
<sequence>MKGIYYLLLVPFFVINCKEAPKKTSPTESAIITPLAKARIDSVLNHFVDTKNIAGVSALIFENGEEVYFNAFGFADIAAKKPMDRNTIVQIYSMTKPITGTALMALYEDGLFELDEPISKYIPEFTNMTVYNGVDEHGNIKTIDLHREISIRDITRHTAGFPNRNDIPGLSSLMKKADAMNRKNTLTEMAQKMGEIPLWFQPGTQWEYGPSVDVQALLVERISGKPYGEYVRNHILDPLKMSETRYFIPEEDRERFAKLYIRKDEGVLVQDTITYDNYTEHWPLTRGGSGLTSTLDDYMRFAQMLVNEGQLNDVRILKPETVQLMATNQLADSITERSWLPSKGQVGFGIDFAVRVAPPKTPEENNGTVGEFYWDGAASTLFWVDPVNELTAVLFVQLFPYDQIGLHKKFRDAVYGPYPFNE</sequence>
<dbReference type="InterPro" id="IPR012338">
    <property type="entry name" value="Beta-lactam/transpept-like"/>
</dbReference>
<dbReference type="SUPFAM" id="SSF56601">
    <property type="entry name" value="beta-lactamase/transpeptidase-like"/>
    <property type="match status" value="1"/>
</dbReference>
<reference evidence="2" key="1">
    <citation type="journal article" date="2014" name="Int. J. Syst. Evol. Microbiol.">
        <title>Complete genome of a new Firmicutes species belonging to the dominant human colonic microbiota ('Ruminococcus bicirculans') reveals two chromosomes and a selective capacity to utilize plant glucans.</title>
        <authorList>
            <consortium name="NISC Comparative Sequencing Program"/>
            <person name="Wegmann U."/>
            <person name="Louis P."/>
            <person name="Goesmann A."/>
            <person name="Henrissat B."/>
            <person name="Duncan S.H."/>
            <person name="Flint H.J."/>
        </authorList>
    </citation>
    <scope>NUCLEOTIDE SEQUENCE</scope>
    <source>
        <strain evidence="2">CECT 8869</strain>
    </source>
</reference>
<feature type="domain" description="Beta-lactamase-related" evidence="1">
    <location>
        <begin position="41"/>
        <end position="402"/>
    </location>
</feature>
<dbReference type="GO" id="GO:0016787">
    <property type="term" value="F:hydrolase activity"/>
    <property type="evidence" value="ECO:0007669"/>
    <property type="project" value="UniProtKB-KW"/>
</dbReference>
<protein>
    <submittedName>
        <fullName evidence="2">Serine hydrolase domain-containing protein</fullName>
        <ecNumber evidence="2">3.1.1.103</ecNumber>
    </submittedName>
</protein>
<evidence type="ECO:0000259" key="1">
    <source>
        <dbReference type="Pfam" id="PF00144"/>
    </source>
</evidence>
<dbReference type="EMBL" id="JAUKUC010000001">
    <property type="protein sequence ID" value="MDO1513223.1"/>
    <property type="molecule type" value="Genomic_DNA"/>
</dbReference>
<evidence type="ECO:0000313" key="2">
    <source>
        <dbReference type="EMBL" id="MDO1513223.1"/>
    </source>
</evidence>
<accession>A0ABT8RRH6</accession>
<dbReference type="InterPro" id="IPR050789">
    <property type="entry name" value="Diverse_Enzym_Activities"/>
</dbReference>
<dbReference type="PANTHER" id="PTHR43283:SF3">
    <property type="entry name" value="BETA-LACTAMASE FAMILY PROTEIN (AFU_ORTHOLOGUE AFUA_5G07500)"/>
    <property type="match status" value="1"/>
</dbReference>